<dbReference type="Proteomes" id="UP001432322">
    <property type="component" value="Unassembled WGS sequence"/>
</dbReference>
<comment type="caution">
    <text evidence="2">The sequence shown here is derived from an EMBL/GenBank/DDBJ whole genome shotgun (WGS) entry which is preliminary data.</text>
</comment>
<keyword evidence="1" id="KW-0732">Signal</keyword>
<keyword evidence="3" id="KW-1185">Reference proteome</keyword>
<evidence type="ECO:0000313" key="2">
    <source>
        <dbReference type="EMBL" id="GMT23469.1"/>
    </source>
</evidence>
<accession>A0AAV5W0J4</accession>
<feature type="non-terminal residue" evidence="2">
    <location>
        <position position="1"/>
    </location>
</feature>
<evidence type="ECO:0000256" key="1">
    <source>
        <dbReference type="SAM" id="SignalP"/>
    </source>
</evidence>
<evidence type="ECO:0000313" key="3">
    <source>
        <dbReference type="Proteomes" id="UP001432322"/>
    </source>
</evidence>
<proteinExistence type="predicted"/>
<gene>
    <name evidence="2" type="ORF">PFISCL1PPCAC_14766</name>
</gene>
<sequence>HSSLMQFLSILLFVSFIHFSLQFQCIHQEEEKGPVEVVECQTYCFADILHQHRRDRRFLRRGCVKTHSLIQKVEFYLKFNQWPDKVDCPEGLSRYRPEGGDNQYFEQRCCHHNLCTNSPDE</sequence>
<feature type="chain" id="PRO_5043809078" evidence="1">
    <location>
        <begin position="23"/>
        <end position="121"/>
    </location>
</feature>
<name>A0AAV5W0J4_9BILA</name>
<dbReference type="AlphaFoldDB" id="A0AAV5W0J4"/>
<feature type="signal peptide" evidence="1">
    <location>
        <begin position="1"/>
        <end position="22"/>
    </location>
</feature>
<reference evidence="2" key="1">
    <citation type="submission" date="2023-10" db="EMBL/GenBank/DDBJ databases">
        <title>Genome assembly of Pristionchus species.</title>
        <authorList>
            <person name="Yoshida K."/>
            <person name="Sommer R.J."/>
        </authorList>
    </citation>
    <scope>NUCLEOTIDE SEQUENCE</scope>
    <source>
        <strain evidence="2">RS5133</strain>
    </source>
</reference>
<organism evidence="2 3">
    <name type="scientific">Pristionchus fissidentatus</name>
    <dbReference type="NCBI Taxonomy" id="1538716"/>
    <lineage>
        <taxon>Eukaryota</taxon>
        <taxon>Metazoa</taxon>
        <taxon>Ecdysozoa</taxon>
        <taxon>Nematoda</taxon>
        <taxon>Chromadorea</taxon>
        <taxon>Rhabditida</taxon>
        <taxon>Rhabditina</taxon>
        <taxon>Diplogasteromorpha</taxon>
        <taxon>Diplogasteroidea</taxon>
        <taxon>Neodiplogasteridae</taxon>
        <taxon>Pristionchus</taxon>
    </lineage>
</organism>
<dbReference type="EMBL" id="BTSY01000004">
    <property type="protein sequence ID" value="GMT23469.1"/>
    <property type="molecule type" value="Genomic_DNA"/>
</dbReference>
<protein>
    <submittedName>
        <fullName evidence="2">Uncharacterized protein</fullName>
    </submittedName>
</protein>